<organism evidence="2 3">
    <name type="scientific">Flagellimonas taeanensis</name>
    <dbReference type="NCBI Taxonomy" id="1005926"/>
    <lineage>
        <taxon>Bacteria</taxon>
        <taxon>Pseudomonadati</taxon>
        <taxon>Bacteroidota</taxon>
        <taxon>Flavobacteriia</taxon>
        <taxon>Flavobacteriales</taxon>
        <taxon>Flavobacteriaceae</taxon>
        <taxon>Flagellimonas</taxon>
    </lineage>
</organism>
<evidence type="ECO:0000313" key="4">
    <source>
        <dbReference type="Proteomes" id="UP000198940"/>
    </source>
</evidence>
<proteinExistence type="predicted"/>
<comment type="caution">
    <text evidence="2">The sequence shown here is derived from an EMBL/GenBank/DDBJ whole genome shotgun (WGS) entry which is preliminary data.</text>
</comment>
<sequence>MLAFPERIRRKATIQKEILHFVRNDKVKKDVMLNSFQHFIIIKNK</sequence>
<dbReference type="EMBL" id="FRAT01000005">
    <property type="protein sequence ID" value="SHK86758.1"/>
    <property type="molecule type" value="Genomic_DNA"/>
</dbReference>
<evidence type="ECO:0000313" key="1">
    <source>
        <dbReference type="EMBL" id="SFC58488.1"/>
    </source>
</evidence>
<protein>
    <submittedName>
        <fullName evidence="2">Uncharacterized protein</fullName>
    </submittedName>
</protein>
<evidence type="ECO:0000313" key="2">
    <source>
        <dbReference type="EMBL" id="SHK86758.1"/>
    </source>
</evidence>
<dbReference type="EMBL" id="FOKU01000014">
    <property type="protein sequence ID" value="SFC58488.1"/>
    <property type="molecule type" value="Genomic_DNA"/>
</dbReference>
<accession>A0A1M6VZC3</accession>
<dbReference type="Proteomes" id="UP000198940">
    <property type="component" value="Unassembled WGS sequence"/>
</dbReference>
<reference evidence="2 3" key="1">
    <citation type="submission" date="2016-11" db="EMBL/GenBank/DDBJ databases">
        <authorList>
            <person name="Varghese N."/>
            <person name="Submissions S."/>
        </authorList>
    </citation>
    <scope>NUCLEOTIDE SEQUENCE [LARGE SCALE GENOMIC DNA]</scope>
    <source>
        <strain evidence="2 3">CGMCC 1.12174</strain>
        <strain evidence="1 4">DSM 26351</strain>
    </source>
</reference>
<keyword evidence="4" id="KW-1185">Reference proteome</keyword>
<dbReference type="AlphaFoldDB" id="A0A1M6VZC3"/>
<evidence type="ECO:0000313" key="3">
    <source>
        <dbReference type="Proteomes" id="UP000184031"/>
    </source>
</evidence>
<name>A0A1M6VZC3_9FLAO</name>
<gene>
    <name evidence="1" type="ORF">SAMN04487891_11441</name>
    <name evidence="2" type="ORF">SAMN05216293_2095</name>
</gene>
<dbReference type="STRING" id="1055723.SAMN05216293_2095"/>
<dbReference type="Proteomes" id="UP000184031">
    <property type="component" value="Unassembled WGS sequence"/>
</dbReference>